<evidence type="ECO:0000256" key="5">
    <source>
        <dbReference type="ARBA" id="ARBA00022741"/>
    </source>
</evidence>
<dbReference type="PANTHER" id="PTHR43442">
    <property type="entry name" value="GLUCONOKINASE-RELATED"/>
    <property type="match status" value="1"/>
</dbReference>
<dbReference type="EMBL" id="JBFAKC010000007">
    <property type="protein sequence ID" value="MEV0709398.1"/>
    <property type="molecule type" value="Genomic_DNA"/>
</dbReference>
<sequence length="157" mass="16453">MGVSASGKSTVGPRLAAALEVEFADGDDFHPAANIEKMAAGVALTTADRIPWLDAVAAWLAAHRSSGGVVACSALERGYRDRLRVAAPTFFVHLDVARAELERRIRARGGHFMPATLLDSQLDTLRPLAADERGLTVDATAPPAELVRTVVAALAAG</sequence>
<evidence type="ECO:0000313" key="11">
    <source>
        <dbReference type="Proteomes" id="UP001551695"/>
    </source>
</evidence>
<dbReference type="SUPFAM" id="SSF52540">
    <property type="entry name" value="P-loop containing nucleoside triphosphate hydrolases"/>
    <property type="match status" value="1"/>
</dbReference>
<evidence type="ECO:0000256" key="9">
    <source>
        <dbReference type="RuleBase" id="RU363066"/>
    </source>
</evidence>
<evidence type="ECO:0000256" key="3">
    <source>
        <dbReference type="ARBA" id="ARBA00012054"/>
    </source>
</evidence>
<dbReference type="InterPro" id="IPR027417">
    <property type="entry name" value="P-loop_NTPase"/>
</dbReference>
<dbReference type="EC" id="2.7.1.12" evidence="3 9"/>
<organism evidence="10 11">
    <name type="scientific">Nocardia aurea</name>
    <dbReference type="NCBI Taxonomy" id="2144174"/>
    <lineage>
        <taxon>Bacteria</taxon>
        <taxon>Bacillati</taxon>
        <taxon>Actinomycetota</taxon>
        <taxon>Actinomycetes</taxon>
        <taxon>Mycobacteriales</taxon>
        <taxon>Nocardiaceae</taxon>
        <taxon>Nocardia</taxon>
    </lineage>
</organism>
<dbReference type="NCBIfam" id="TIGR01313">
    <property type="entry name" value="therm_gnt_kin"/>
    <property type="match status" value="1"/>
</dbReference>
<reference evidence="10 11" key="1">
    <citation type="submission" date="2024-06" db="EMBL/GenBank/DDBJ databases">
        <title>The Natural Products Discovery Center: Release of the First 8490 Sequenced Strains for Exploring Actinobacteria Biosynthetic Diversity.</title>
        <authorList>
            <person name="Kalkreuter E."/>
            <person name="Kautsar S.A."/>
            <person name="Yang D."/>
            <person name="Bader C.D."/>
            <person name="Teijaro C.N."/>
            <person name="Fluegel L."/>
            <person name="Davis C.M."/>
            <person name="Simpson J.R."/>
            <person name="Lauterbach L."/>
            <person name="Steele A.D."/>
            <person name="Gui C."/>
            <person name="Meng S."/>
            <person name="Li G."/>
            <person name="Viehrig K."/>
            <person name="Ye F."/>
            <person name="Su P."/>
            <person name="Kiefer A.F."/>
            <person name="Nichols A."/>
            <person name="Cepeda A.J."/>
            <person name="Yan W."/>
            <person name="Fan B."/>
            <person name="Jiang Y."/>
            <person name="Adhikari A."/>
            <person name="Zheng C.-J."/>
            <person name="Schuster L."/>
            <person name="Cowan T.M."/>
            <person name="Smanski M.J."/>
            <person name="Chevrette M.G."/>
            <person name="De Carvalho L.P.S."/>
            <person name="Shen B."/>
        </authorList>
    </citation>
    <scope>NUCLEOTIDE SEQUENCE [LARGE SCALE GENOMIC DNA]</scope>
    <source>
        <strain evidence="10 11">NPDC050403</strain>
    </source>
</reference>
<evidence type="ECO:0000256" key="6">
    <source>
        <dbReference type="ARBA" id="ARBA00022777"/>
    </source>
</evidence>
<keyword evidence="4 9" id="KW-0808">Transferase</keyword>
<dbReference type="PANTHER" id="PTHR43442:SF3">
    <property type="entry name" value="GLUCONOKINASE-RELATED"/>
    <property type="match status" value="1"/>
</dbReference>
<comment type="pathway">
    <text evidence="1">Carbohydrate acid metabolism.</text>
</comment>
<keyword evidence="6 9" id="KW-0418">Kinase</keyword>
<dbReference type="Gene3D" id="3.40.50.300">
    <property type="entry name" value="P-loop containing nucleotide triphosphate hydrolases"/>
    <property type="match status" value="1"/>
</dbReference>
<evidence type="ECO:0000256" key="7">
    <source>
        <dbReference type="ARBA" id="ARBA00022840"/>
    </source>
</evidence>
<accession>A0ABV3FVQ9</accession>
<keyword evidence="5 9" id="KW-0547">Nucleotide-binding</keyword>
<dbReference type="CDD" id="cd02021">
    <property type="entry name" value="GntK"/>
    <property type="match status" value="1"/>
</dbReference>
<evidence type="ECO:0000256" key="2">
    <source>
        <dbReference type="ARBA" id="ARBA00008420"/>
    </source>
</evidence>
<evidence type="ECO:0000256" key="4">
    <source>
        <dbReference type="ARBA" id="ARBA00022679"/>
    </source>
</evidence>
<dbReference type="Pfam" id="PF01202">
    <property type="entry name" value="SKI"/>
    <property type="match status" value="1"/>
</dbReference>
<gene>
    <name evidence="10" type="ORF">AB0I48_17700</name>
</gene>
<dbReference type="GO" id="GO:0046316">
    <property type="term" value="F:gluconokinase activity"/>
    <property type="evidence" value="ECO:0007669"/>
    <property type="project" value="UniProtKB-EC"/>
</dbReference>
<dbReference type="RefSeq" id="WP_355089208.1">
    <property type="nucleotide sequence ID" value="NZ_JBEXKW010000056.1"/>
</dbReference>
<name>A0ABV3FVQ9_9NOCA</name>
<comment type="similarity">
    <text evidence="2 9">Belongs to the gluconokinase GntK/GntV family.</text>
</comment>
<keyword evidence="7 9" id="KW-0067">ATP-binding</keyword>
<dbReference type="InterPro" id="IPR006001">
    <property type="entry name" value="Therm_gnt_kin"/>
</dbReference>
<comment type="catalytic activity">
    <reaction evidence="8 9">
        <text>D-gluconate + ATP = 6-phospho-D-gluconate + ADP + H(+)</text>
        <dbReference type="Rhea" id="RHEA:19433"/>
        <dbReference type="ChEBI" id="CHEBI:15378"/>
        <dbReference type="ChEBI" id="CHEBI:18391"/>
        <dbReference type="ChEBI" id="CHEBI:30616"/>
        <dbReference type="ChEBI" id="CHEBI:58759"/>
        <dbReference type="ChEBI" id="CHEBI:456216"/>
        <dbReference type="EC" id="2.7.1.12"/>
    </reaction>
</comment>
<evidence type="ECO:0000256" key="1">
    <source>
        <dbReference type="ARBA" id="ARBA00004761"/>
    </source>
</evidence>
<protein>
    <recommendedName>
        <fullName evidence="3 9">Gluconokinase</fullName>
        <ecNumber evidence="3 9">2.7.1.12</ecNumber>
    </recommendedName>
</protein>
<dbReference type="InterPro" id="IPR031322">
    <property type="entry name" value="Shikimate/glucono_kinase"/>
</dbReference>
<keyword evidence="11" id="KW-1185">Reference proteome</keyword>
<evidence type="ECO:0000313" key="10">
    <source>
        <dbReference type="EMBL" id="MEV0709398.1"/>
    </source>
</evidence>
<evidence type="ECO:0000256" key="8">
    <source>
        <dbReference type="ARBA" id="ARBA00048090"/>
    </source>
</evidence>
<dbReference type="Proteomes" id="UP001551695">
    <property type="component" value="Unassembled WGS sequence"/>
</dbReference>
<proteinExistence type="inferred from homology"/>
<comment type="caution">
    <text evidence="10">The sequence shown here is derived from an EMBL/GenBank/DDBJ whole genome shotgun (WGS) entry which is preliminary data.</text>
</comment>